<feature type="region of interest" description="Disordered" evidence="2">
    <location>
        <begin position="352"/>
        <end position="421"/>
    </location>
</feature>
<dbReference type="Proteomes" id="UP000751190">
    <property type="component" value="Unassembled WGS sequence"/>
</dbReference>
<feature type="compositionally biased region" description="Basic and acidic residues" evidence="2">
    <location>
        <begin position="399"/>
        <end position="410"/>
    </location>
</feature>
<name>A0A8J5XE14_DIALT</name>
<feature type="compositionally biased region" description="Pro residues" evidence="2">
    <location>
        <begin position="1"/>
        <end position="10"/>
    </location>
</feature>
<feature type="compositionally biased region" description="Acidic residues" evidence="2">
    <location>
        <begin position="369"/>
        <end position="379"/>
    </location>
</feature>
<gene>
    <name evidence="3" type="ORF">KFE25_011553</name>
</gene>
<feature type="compositionally biased region" description="Low complexity" evidence="2">
    <location>
        <begin position="109"/>
        <end position="143"/>
    </location>
</feature>
<organism evidence="3 4">
    <name type="scientific">Diacronema lutheri</name>
    <name type="common">Unicellular marine alga</name>
    <name type="synonym">Monochrysis lutheri</name>
    <dbReference type="NCBI Taxonomy" id="2081491"/>
    <lineage>
        <taxon>Eukaryota</taxon>
        <taxon>Haptista</taxon>
        <taxon>Haptophyta</taxon>
        <taxon>Pavlovophyceae</taxon>
        <taxon>Pavlovales</taxon>
        <taxon>Pavlovaceae</taxon>
        <taxon>Diacronema</taxon>
    </lineage>
</organism>
<accession>A0A8J5XE14</accession>
<evidence type="ECO:0000256" key="2">
    <source>
        <dbReference type="SAM" id="MobiDB-lite"/>
    </source>
</evidence>
<feature type="compositionally biased region" description="Low complexity" evidence="2">
    <location>
        <begin position="1011"/>
        <end position="1022"/>
    </location>
</feature>
<keyword evidence="4" id="KW-1185">Reference proteome</keyword>
<protein>
    <submittedName>
        <fullName evidence="3">Uncharacterized protein</fullName>
    </submittedName>
</protein>
<feature type="region of interest" description="Disordered" evidence="2">
    <location>
        <begin position="1"/>
        <end position="28"/>
    </location>
</feature>
<reference evidence="3" key="1">
    <citation type="submission" date="2021-05" db="EMBL/GenBank/DDBJ databases">
        <title>The genome of the haptophyte Pavlova lutheri (Diacronema luteri, Pavlovales) - a model for lipid biosynthesis in eukaryotic algae.</title>
        <authorList>
            <person name="Hulatt C.J."/>
            <person name="Posewitz M.C."/>
        </authorList>
    </citation>
    <scope>NUCLEOTIDE SEQUENCE</scope>
    <source>
        <strain evidence="3">NIVA-4/92</strain>
    </source>
</reference>
<comment type="caution">
    <text evidence="3">The sequence shown here is derived from an EMBL/GenBank/DDBJ whole genome shotgun (WGS) entry which is preliminary data.</text>
</comment>
<dbReference type="EMBL" id="JAGTXO010000022">
    <property type="protein sequence ID" value="KAG8462103.1"/>
    <property type="molecule type" value="Genomic_DNA"/>
</dbReference>
<evidence type="ECO:0000313" key="3">
    <source>
        <dbReference type="EMBL" id="KAG8462103.1"/>
    </source>
</evidence>
<evidence type="ECO:0000256" key="1">
    <source>
        <dbReference type="SAM" id="Coils"/>
    </source>
</evidence>
<feature type="region of interest" description="Disordered" evidence="2">
    <location>
        <begin position="1011"/>
        <end position="1037"/>
    </location>
</feature>
<dbReference type="AlphaFoldDB" id="A0A8J5XE14"/>
<feature type="coiled-coil region" evidence="1">
    <location>
        <begin position="512"/>
        <end position="539"/>
    </location>
</feature>
<feature type="compositionally biased region" description="Basic and acidic residues" evidence="2">
    <location>
        <begin position="167"/>
        <end position="201"/>
    </location>
</feature>
<evidence type="ECO:0000313" key="4">
    <source>
        <dbReference type="Proteomes" id="UP000751190"/>
    </source>
</evidence>
<proteinExistence type="predicted"/>
<sequence>MSPSDQPPPTMLESVASTMPEGAGPEGMLFERRPSALVIGASDPRAKFPAAAPSQRRRASVARSPRAGGELFERGRVEQVLVRDISGRGHYISTVASKTPSPRRPPPSTAASRRASSAGLASRGAAPPASGSPSRRGSRALGAHGMPSRSTSRRGSAVDQLAVLVDLAERQSEDARMRDERLQAERREREKRERERHEMLKDTRQLRANLEVREKEAHKLLDEARRAREAADAAKAKADDSERRARALELDLAALSKERGLGHLASSMWMHAATPRWSDMADVASHEVATTQLKAAFMQRESDLVRQLDEATAQLARERDSLRDVLARARGREQQNAMTGTDLAELRAHLRRVDGAPKPAPGVGRDISADDGGDGDGGDGGDGAHAAAGGELGRKARLHERSGELADARAAENAGRAGHDAELRRLRDELARATASAGGAGGAAGAAALAESRAANEALRAELERAARERGDALAALERAARELGAAAAAAAAAADETAALRERLRRADGACTACERERAELRARVAELEARVRRAEGLGYAQRIELPRLAPEQAARMAERTHALARAAVARDGRAADGARPRQLGGSGGGLLLPGELTAGKSALVPIPPAVVSALDLEGQLQRAVERDAPTTAAARARAPGARAARRSLAVEPEHVVMAMLLAPIEGALTTAVAPSGPPPPQPEGVAVAVREPGGAWALKFQVAEPEGDAAMDVRAYGMHELTLATLDGTVAAKAAVLLAPPERVRPSARWEFFDALNNERITPMSYVVTDAAGRQSLRERADEIVLQFGALPDGITRIEVSSATFETAHVRFLKFGGMTRKEAVDSIFFNRAGTLLHGQMRVVLSWSDRPADLDLHCVSSKGGHVYWAQKEAEAGRMRIDVDVTRGQGPETLTLDPTPGRSYRVFVHNYTASKLEHAAVDDDLALSIASVQLFDGTGAPPQRWEVPTNPVENRLYWDVFTVFVSEDKTVKIEASNELLTLRPDKPLPPGQAFKNATLVAYAASSMASGHGAAHRSTSSASSPPPPSKKALVGGAR</sequence>
<keyword evidence="1" id="KW-0175">Coiled coil</keyword>
<feature type="region of interest" description="Disordered" evidence="2">
    <location>
        <begin position="41"/>
        <end position="201"/>
    </location>
</feature>